<dbReference type="STRING" id="1343740.M271_11625"/>
<dbReference type="eggNOG" id="ENOG5033D37">
    <property type="taxonomic scope" value="Bacteria"/>
</dbReference>
<evidence type="ECO:0000313" key="1">
    <source>
        <dbReference type="EMBL" id="RLV73942.1"/>
    </source>
</evidence>
<dbReference type="KEGG" id="src:M271_11625"/>
<gene>
    <name evidence="1" type="ORF">D3C57_131990</name>
</gene>
<dbReference type="RefSeq" id="WP_020867328.1">
    <property type="nucleotide sequence ID" value="NC_022785.1"/>
</dbReference>
<name>A0A0A0NAJ0_STRRN</name>
<dbReference type="EMBL" id="QYCY01000002">
    <property type="protein sequence ID" value="RLV73942.1"/>
    <property type="molecule type" value="Genomic_DNA"/>
</dbReference>
<protein>
    <submittedName>
        <fullName evidence="1">Gas vesicle protein</fullName>
    </submittedName>
</protein>
<proteinExistence type="predicted"/>
<dbReference type="HOGENOM" id="CLU_162460_1_0_11"/>
<reference evidence="1 2" key="1">
    <citation type="journal article" date="2018" name="J. Biol. Chem.">
        <title>Discovery of the actinoplanic acid pathway in Streptomyces rapamycinicus reveals a genetically conserved synergism with rapamycin.</title>
        <authorList>
            <person name="Mrak P."/>
            <person name="Krastel P."/>
            <person name="Pivk Lukancic P."/>
            <person name="Tao J."/>
            <person name="Pistorius D."/>
            <person name="Moore C.M."/>
        </authorList>
    </citation>
    <scope>NUCLEOTIDE SEQUENCE [LARGE SCALE GENOMIC DNA]</scope>
    <source>
        <strain evidence="1 2">NRRL 5491</strain>
    </source>
</reference>
<dbReference type="Pfam" id="PF05120">
    <property type="entry name" value="GvpG"/>
    <property type="match status" value="1"/>
</dbReference>
<dbReference type="InterPro" id="IPR007804">
    <property type="entry name" value="GvpG"/>
</dbReference>
<dbReference type="Proteomes" id="UP000281594">
    <property type="component" value="Unassembled WGS sequence"/>
</dbReference>
<sequence>MGLLTGLLTFPLAPVRATVWAAEQMAAAAEREYYDPAPVRRALAELEQDLLAGRIDEDAYDRREDELLDRLAELERRERPDERRRAP</sequence>
<comment type="caution">
    <text evidence="1">The sequence shown here is derived from an EMBL/GenBank/DDBJ whole genome shotgun (WGS) entry which is preliminary data.</text>
</comment>
<dbReference type="AlphaFoldDB" id="A0A0A0NAJ0"/>
<evidence type="ECO:0000313" key="2">
    <source>
        <dbReference type="Proteomes" id="UP000281594"/>
    </source>
</evidence>
<accession>A0A0A0NAJ0</accession>
<organism evidence="1 2">
    <name type="scientific">Streptomyces rapamycinicus (strain ATCC 29253 / DSM 41530 / NRRL 5491 / AYB-994)</name>
    <name type="common">Streptomyces hygroscopicus (strain ATCC 29253)</name>
    <dbReference type="NCBI Taxonomy" id="1343740"/>
    <lineage>
        <taxon>Bacteria</taxon>
        <taxon>Bacillati</taxon>
        <taxon>Actinomycetota</taxon>
        <taxon>Actinomycetes</taxon>
        <taxon>Kitasatosporales</taxon>
        <taxon>Streptomycetaceae</taxon>
        <taxon>Streptomyces</taxon>
        <taxon>Streptomyces violaceusniger group</taxon>
    </lineage>
</organism>